<dbReference type="AlphaFoldDB" id="A0A0E9U5N8"/>
<evidence type="ECO:0000313" key="1">
    <source>
        <dbReference type="EMBL" id="JAH60470.1"/>
    </source>
</evidence>
<sequence>MADNNSACWSWGLFTVLLLRGSRNDYFHFILRGI</sequence>
<organism evidence="1">
    <name type="scientific">Anguilla anguilla</name>
    <name type="common">European freshwater eel</name>
    <name type="synonym">Muraena anguilla</name>
    <dbReference type="NCBI Taxonomy" id="7936"/>
    <lineage>
        <taxon>Eukaryota</taxon>
        <taxon>Metazoa</taxon>
        <taxon>Chordata</taxon>
        <taxon>Craniata</taxon>
        <taxon>Vertebrata</taxon>
        <taxon>Euteleostomi</taxon>
        <taxon>Actinopterygii</taxon>
        <taxon>Neopterygii</taxon>
        <taxon>Teleostei</taxon>
        <taxon>Anguilliformes</taxon>
        <taxon>Anguillidae</taxon>
        <taxon>Anguilla</taxon>
    </lineage>
</organism>
<proteinExistence type="predicted"/>
<accession>A0A0E9U5N8</accession>
<name>A0A0E9U5N8_ANGAN</name>
<dbReference type="EMBL" id="GBXM01048107">
    <property type="protein sequence ID" value="JAH60470.1"/>
    <property type="molecule type" value="Transcribed_RNA"/>
</dbReference>
<reference evidence="1" key="2">
    <citation type="journal article" date="2015" name="Fish Shellfish Immunol.">
        <title>Early steps in the European eel (Anguilla anguilla)-Vibrio vulnificus interaction in the gills: Role of the RtxA13 toxin.</title>
        <authorList>
            <person name="Callol A."/>
            <person name="Pajuelo D."/>
            <person name="Ebbesson L."/>
            <person name="Teles M."/>
            <person name="MacKenzie S."/>
            <person name="Amaro C."/>
        </authorList>
    </citation>
    <scope>NUCLEOTIDE SEQUENCE</scope>
</reference>
<protein>
    <submittedName>
        <fullName evidence="1">Uncharacterized protein</fullName>
    </submittedName>
</protein>
<reference evidence="1" key="1">
    <citation type="submission" date="2014-11" db="EMBL/GenBank/DDBJ databases">
        <authorList>
            <person name="Amaro Gonzalez C."/>
        </authorList>
    </citation>
    <scope>NUCLEOTIDE SEQUENCE</scope>
</reference>